<dbReference type="EMBL" id="CAMXCT030003316">
    <property type="protein sequence ID" value="CAL4791012.1"/>
    <property type="molecule type" value="Genomic_DNA"/>
</dbReference>
<reference evidence="3" key="2">
    <citation type="submission" date="2024-04" db="EMBL/GenBank/DDBJ databases">
        <authorList>
            <person name="Chen Y."/>
            <person name="Shah S."/>
            <person name="Dougan E. K."/>
            <person name="Thang M."/>
            <person name="Chan C."/>
        </authorList>
    </citation>
    <scope>NUCLEOTIDE SEQUENCE [LARGE SCALE GENOMIC DNA]</scope>
</reference>
<keyword evidence="4" id="KW-0251">Elongation factor</keyword>
<dbReference type="GO" id="GO:0003746">
    <property type="term" value="F:translation elongation factor activity"/>
    <property type="evidence" value="ECO:0007669"/>
    <property type="project" value="UniProtKB-KW"/>
</dbReference>
<dbReference type="AlphaFoldDB" id="A0A9P1GAI5"/>
<proteinExistence type="predicted"/>
<organism evidence="2">
    <name type="scientific">Cladocopium goreaui</name>
    <dbReference type="NCBI Taxonomy" id="2562237"/>
    <lineage>
        <taxon>Eukaryota</taxon>
        <taxon>Sar</taxon>
        <taxon>Alveolata</taxon>
        <taxon>Dinophyceae</taxon>
        <taxon>Suessiales</taxon>
        <taxon>Symbiodiniaceae</taxon>
        <taxon>Cladocopium</taxon>
    </lineage>
</organism>
<protein>
    <submittedName>
        <fullName evidence="4">Elongation factor 1-beta</fullName>
    </submittedName>
</protein>
<dbReference type="Proteomes" id="UP001152797">
    <property type="component" value="Unassembled WGS sequence"/>
</dbReference>
<evidence type="ECO:0000256" key="1">
    <source>
        <dbReference type="SAM" id="MobiDB-lite"/>
    </source>
</evidence>
<feature type="region of interest" description="Disordered" evidence="1">
    <location>
        <begin position="98"/>
        <end position="143"/>
    </location>
</feature>
<evidence type="ECO:0000313" key="2">
    <source>
        <dbReference type="EMBL" id="CAI4003700.1"/>
    </source>
</evidence>
<dbReference type="EMBL" id="CAMXCT010003316">
    <property type="protein sequence ID" value="CAI4003700.1"/>
    <property type="molecule type" value="Genomic_DNA"/>
</dbReference>
<reference evidence="2" key="1">
    <citation type="submission" date="2022-10" db="EMBL/GenBank/DDBJ databases">
        <authorList>
            <person name="Chen Y."/>
            <person name="Dougan E. K."/>
            <person name="Chan C."/>
            <person name="Rhodes N."/>
            <person name="Thang M."/>
        </authorList>
    </citation>
    <scope>NUCLEOTIDE SEQUENCE</scope>
</reference>
<accession>A0A9P1GAI5</accession>
<keyword evidence="4" id="KW-0648">Protein biosynthesis</keyword>
<dbReference type="SUPFAM" id="SSF47616">
    <property type="entry name" value="GST C-terminal domain-like"/>
    <property type="match status" value="1"/>
</dbReference>
<dbReference type="InterPro" id="IPR036282">
    <property type="entry name" value="Glutathione-S-Trfase_C_sf"/>
</dbReference>
<feature type="compositionally biased region" description="Pro residues" evidence="1">
    <location>
        <begin position="107"/>
        <end position="122"/>
    </location>
</feature>
<evidence type="ECO:0000313" key="3">
    <source>
        <dbReference type="EMBL" id="CAL1157075.1"/>
    </source>
</evidence>
<dbReference type="OrthoDB" id="331763at2759"/>
<dbReference type="EMBL" id="CAMXCT020003316">
    <property type="protein sequence ID" value="CAL1157075.1"/>
    <property type="molecule type" value="Genomic_DNA"/>
</dbReference>
<evidence type="ECO:0000313" key="4">
    <source>
        <dbReference type="EMBL" id="CAL4791012.1"/>
    </source>
</evidence>
<comment type="caution">
    <text evidence="2">The sequence shown here is derived from an EMBL/GenBank/DDBJ whole genome shotgun (WGS) entry which is preliminary data.</text>
</comment>
<sequence>MLRGKNLARAMSMTSFTALNAHFSRESYLHSTVSATQEDFILLGEVGQLPDRDQFPHLARWAKHIGNLAKLFPYRRWPAAVDVCGSEEDLGAVKVGPVSVDDSEESPVPPPKPDPIPAPTPLKEPEGDQPFKQVPLMKPSLTEGGVDTCIETVAKRKFKREWQELSRDSKAELAQRMAGHLMERPLQHAPDAANLP</sequence>
<name>A0A9P1GAI5_9DINO</name>
<evidence type="ECO:0000313" key="5">
    <source>
        <dbReference type="Proteomes" id="UP001152797"/>
    </source>
</evidence>
<gene>
    <name evidence="2" type="ORF">C1SCF055_LOCUS29547</name>
</gene>
<keyword evidence="5" id="KW-1185">Reference proteome</keyword>